<accession>A0A5J6WS02</accession>
<name>A0A5J6WS02_MORMI</name>
<dbReference type="SUPFAM" id="SSF53448">
    <property type="entry name" value="Nucleotide-diphospho-sugar transferases"/>
    <property type="match status" value="1"/>
</dbReference>
<keyword evidence="1" id="KW-0808">Transferase</keyword>
<dbReference type="EMBL" id="CP044399">
    <property type="protein sequence ID" value="QFI40151.1"/>
    <property type="molecule type" value="Genomic_DNA"/>
</dbReference>
<keyword evidence="1" id="KW-0548">Nucleotidyltransferase</keyword>
<dbReference type="Pfam" id="PF02348">
    <property type="entry name" value="CTP_transf_3"/>
    <property type="match status" value="1"/>
</dbReference>
<gene>
    <name evidence="1" type="ORF">FR932_21270</name>
</gene>
<dbReference type="Proteomes" id="UP000327424">
    <property type="component" value="Chromosome"/>
</dbReference>
<dbReference type="Gene3D" id="3.90.550.10">
    <property type="entry name" value="Spore Coat Polysaccharide Biosynthesis Protein SpsA, Chain A"/>
    <property type="match status" value="1"/>
</dbReference>
<dbReference type="KEGG" id="mmaa:FR932_21270"/>
<dbReference type="OrthoDB" id="9805604at2"/>
<protein>
    <submittedName>
        <fullName evidence="1">Acylneuraminate cytidylyltransferase family protein</fullName>
    </submittedName>
</protein>
<dbReference type="InterPro" id="IPR029044">
    <property type="entry name" value="Nucleotide-diphossugar_trans"/>
</dbReference>
<dbReference type="CDD" id="cd02513">
    <property type="entry name" value="CMP-NeuAc_Synthase"/>
    <property type="match status" value="1"/>
</dbReference>
<evidence type="ECO:0000313" key="2">
    <source>
        <dbReference type="Proteomes" id="UP000327424"/>
    </source>
</evidence>
<keyword evidence="2" id="KW-1185">Reference proteome</keyword>
<dbReference type="InterPro" id="IPR003329">
    <property type="entry name" value="Cytidylyl_trans"/>
</dbReference>
<organism evidence="1 2">
    <name type="scientific">Moritella marina ATCC 15381</name>
    <dbReference type="NCBI Taxonomy" id="1202962"/>
    <lineage>
        <taxon>Bacteria</taxon>
        <taxon>Pseudomonadati</taxon>
        <taxon>Pseudomonadota</taxon>
        <taxon>Gammaproteobacteria</taxon>
        <taxon>Alteromonadales</taxon>
        <taxon>Moritellaceae</taxon>
        <taxon>Moritella</taxon>
    </lineage>
</organism>
<dbReference type="AlphaFoldDB" id="A0A5J6WS02"/>
<dbReference type="PANTHER" id="PTHR21485:SF6">
    <property type="entry name" value="N-ACYLNEURAMINATE CYTIDYLYLTRANSFERASE-RELATED"/>
    <property type="match status" value="1"/>
</dbReference>
<dbReference type="RefSeq" id="WP_019440347.1">
    <property type="nucleotide sequence ID" value="NZ_ALOE01000007.1"/>
</dbReference>
<dbReference type="GO" id="GO:0008781">
    <property type="term" value="F:N-acylneuraminate cytidylyltransferase activity"/>
    <property type="evidence" value="ECO:0007669"/>
    <property type="project" value="TreeGrafter"/>
</dbReference>
<evidence type="ECO:0000313" key="1">
    <source>
        <dbReference type="EMBL" id="QFI40151.1"/>
    </source>
</evidence>
<proteinExistence type="predicted"/>
<sequence>MINGKKVLAIIPARGGSKRLPRKNVLPLQGKPLIAWSIDAGLNSRYVDRVVVSTDCNEIAEISKLFGADVPCMRPADIAGDTATTNSVILHMINTLSRTERFDIVVILQPTSPLRTSADIDDALDMLEAKQGDGVVSVCECEHSPLWSNIIPDDDNMGSFIREDIKGKRSQDLPIYYRLNGAVYAFTTEALIANQGISYSNAVFSMKMPALRSVDIDNELDFKLAEVILNS</sequence>
<dbReference type="InterPro" id="IPR050793">
    <property type="entry name" value="CMP-NeuNAc_synthase"/>
</dbReference>
<dbReference type="PANTHER" id="PTHR21485">
    <property type="entry name" value="HAD SUPERFAMILY MEMBERS CMAS AND KDSC"/>
    <property type="match status" value="1"/>
</dbReference>
<reference evidence="1 2" key="1">
    <citation type="submission" date="2019-09" db="EMBL/GenBank/DDBJ databases">
        <title>Hybrid Assembly of the complete Genome of the Deep-Sea Bacterium Moritella marina from long Nanopore and Illumina reads.</title>
        <authorList>
            <person name="Magin S."/>
            <person name="Georgoulis A."/>
            <person name="Papadimitriou K."/>
            <person name="Iliakis G."/>
            <person name="Vorgias C.E."/>
        </authorList>
    </citation>
    <scope>NUCLEOTIDE SEQUENCE [LARGE SCALE GENOMIC DNA]</scope>
    <source>
        <strain evidence="1 2">MP-1</strain>
    </source>
</reference>